<protein>
    <submittedName>
        <fullName evidence="1">Uncharacterized protein</fullName>
    </submittedName>
</protein>
<dbReference type="HOGENOM" id="CLU_3150375_0_0_4"/>
<dbReference type="AlphaFoldDB" id="R4X353"/>
<sequence length="48" mass="5586">MLLSLAAVARAIRRWFREPCNRMAADCRLSNKGVDIIQIHAYNHPYGW</sequence>
<organism evidence="1 2">
    <name type="scientific">Caballeronia insecticola</name>
    <dbReference type="NCBI Taxonomy" id="758793"/>
    <lineage>
        <taxon>Bacteria</taxon>
        <taxon>Pseudomonadati</taxon>
        <taxon>Pseudomonadota</taxon>
        <taxon>Betaproteobacteria</taxon>
        <taxon>Burkholderiales</taxon>
        <taxon>Burkholderiaceae</taxon>
        <taxon>Caballeronia</taxon>
    </lineage>
</organism>
<reference evidence="1 2" key="1">
    <citation type="journal article" date="2013" name="Genome Announc.">
        <title>Complete Genome Sequence of Burkholderia sp. Strain RPE64, Bacterial Symbiont of the Bean Bug Riptortus pedestris.</title>
        <authorList>
            <person name="Shibata T.F."/>
            <person name="Maeda T."/>
            <person name="Nikoh N."/>
            <person name="Yamaguchi K."/>
            <person name="Oshima K."/>
            <person name="Hattori M."/>
            <person name="Nishiyama T."/>
            <person name="Hasebe M."/>
            <person name="Fukatsu T."/>
            <person name="Kikuchi Y."/>
            <person name="Shigenobu S."/>
        </authorList>
    </citation>
    <scope>NUCLEOTIDE SEQUENCE [LARGE SCALE GENOMIC DNA]</scope>
    <source>
        <plasmid evidence="1 2">p1</plasmid>
    </source>
</reference>
<proteinExistence type="predicted"/>
<keyword evidence="1" id="KW-0614">Plasmid</keyword>
<evidence type="ECO:0000313" key="2">
    <source>
        <dbReference type="Proteomes" id="UP000013966"/>
    </source>
</evidence>
<gene>
    <name evidence="1" type="ORF">BRPE64_DCDS02000</name>
</gene>
<reference evidence="1 2" key="2">
    <citation type="journal article" date="2018" name="Int. J. Syst. Evol. Microbiol.">
        <title>Burkholderia insecticola sp. nov., a gut symbiotic bacterium of the bean bug Riptortus pedestris.</title>
        <authorList>
            <person name="Takeshita K."/>
            <person name="Tamaki H."/>
            <person name="Ohbayashi T."/>
            <person name="Meng X.-Y."/>
            <person name="Sone T."/>
            <person name="Mitani Y."/>
            <person name="Peeters C."/>
            <person name="Kikuchi Y."/>
            <person name="Vandamme P."/>
        </authorList>
    </citation>
    <scope>NUCLEOTIDE SEQUENCE [LARGE SCALE GENOMIC DNA]</scope>
    <source>
        <strain evidence="1">RPE64</strain>
        <plasmid evidence="1 2">p1</plasmid>
    </source>
</reference>
<name>R4X353_9BURK</name>
<geneLocation type="plasmid" evidence="1 2">
    <name>p1</name>
</geneLocation>
<evidence type="ECO:0000313" key="1">
    <source>
        <dbReference type="EMBL" id="BAN27136.1"/>
    </source>
</evidence>
<accession>R4X353</accession>
<dbReference type="EMBL" id="AP013061">
    <property type="protein sequence ID" value="BAN27136.1"/>
    <property type="molecule type" value="Genomic_DNA"/>
</dbReference>
<dbReference type="KEGG" id="buo:BRPE64_DCDS02000"/>
<keyword evidence="2" id="KW-1185">Reference proteome</keyword>
<dbReference type="Proteomes" id="UP000013966">
    <property type="component" value="Plasmid p1"/>
</dbReference>